<dbReference type="AlphaFoldDB" id="A0ABD1CPJ5"/>
<gene>
    <name evidence="2" type="ORF">pipiens_015634</name>
</gene>
<dbReference type="EMBL" id="JBEHCU010010354">
    <property type="protein sequence ID" value="KAL1378357.1"/>
    <property type="molecule type" value="Genomic_DNA"/>
</dbReference>
<sequence length="102" mass="11329">MGVWRTRPALAYDPDVESGIRDDDDDLAELAVAYFERLNELDRASVVHEPRSLAELAFAAIPVTEPLDDWTSNQVYYFGPAGMETSPPIETGKPNLFGNTEI</sequence>
<organism evidence="2 3">
    <name type="scientific">Culex pipiens pipiens</name>
    <name type="common">Northern house mosquito</name>
    <dbReference type="NCBI Taxonomy" id="38569"/>
    <lineage>
        <taxon>Eukaryota</taxon>
        <taxon>Metazoa</taxon>
        <taxon>Ecdysozoa</taxon>
        <taxon>Arthropoda</taxon>
        <taxon>Hexapoda</taxon>
        <taxon>Insecta</taxon>
        <taxon>Pterygota</taxon>
        <taxon>Neoptera</taxon>
        <taxon>Endopterygota</taxon>
        <taxon>Diptera</taxon>
        <taxon>Nematocera</taxon>
        <taxon>Culicoidea</taxon>
        <taxon>Culicidae</taxon>
        <taxon>Culicinae</taxon>
        <taxon>Culicini</taxon>
        <taxon>Culex</taxon>
        <taxon>Culex</taxon>
    </lineage>
</organism>
<name>A0ABD1CPJ5_CULPP</name>
<protein>
    <submittedName>
        <fullName evidence="2">Uncharacterized protein</fullName>
    </submittedName>
</protein>
<evidence type="ECO:0000313" key="3">
    <source>
        <dbReference type="Proteomes" id="UP001562425"/>
    </source>
</evidence>
<accession>A0ABD1CPJ5</accession>
<keyword evidence="3" id="KW-1185">Reference proteome</keyword>
<comment type="caution">
    <text evidence="2">The sequence shown here is derived from an EMBL/GenBank/DDBJ whole genome shotgun (WGS) entry which is preliminary data.</text>
</comment>
<dbReference type="Proteomes" id="UP001562425">
    <property type="component" value="Unassembled WGS sequence"/>
</dbReference>
<evidence type="ECO:0000313" key="2">
    <source>
        <dbReference type="EMBL" id="KAL1378357.1"/>
    </source>
</evidence>
<reference evidence="2 3" key="1">
    <citation type="submission" date="2024-05" db="EMBL/GenBank/DDBJ databases">
        <title>Culex pipiens pipiens assembly and annotation.</title>
        <authorList>
            <person name="Alout H."/>
            <person name="Durand T."/>
        </authorList>
    </citation>
    <scope>NUCLEOTIDE SEQUENCE [LARGE SCALE GENOMIC DNA]</scope>
    <source>
        <strain evidence="2">HA-2024</strain>
        <tissue evidence="2">Whole body</tissue>
    </source>
</reference>
<proteinExistence type="predicted"/>
<feature type="region of interest" description="Disordered" evidence="1">
    <location>
        <begin position="83"/>
        <end position="102"/>
    </location>
</feature>
<evidence type="ECO:0000256" key="1">
    <source>
        <dbReference type="SAM" id="MobiDB-lite"/>
    </source>
</evidence>